<dbReference type="InterPro" id="IPR033749">
    <property type="entry name" value="Polyprenyl_synt_CS"/>
</dbReference>
<dbReference type="InterPro" id="IPR008949">
    <property type="entry name" value="Isoprenoid_synthase_dom_sf"/>
</dbReference>
<evidence type="ECO:0000256" key="4">
    <source>
        <dbReference type="ARBA" id="ARBA00022723"/>
    </source>
</evidence>
<keyword evidence="3 7" id="KW-0808">Transferase</keyword>
<dbReference type="PROSITE" id="PS00723">
    <property type="entry name" value="POLYPRENYL_SYNTHASE_1"/>
    <property type="match status" value="1"/>
</dbReference>
<dbReference type="EMBL" id="VFQX01000009">
    <property type="protein sequence ID" value="KAF0982480.1"/>
    <property type="molecule type" value="Genomic_DNA"/>
</dbReference>
<dbReference type="RefSeq" id="XP_044567193.1">
    <property type="nucleotide sequence ID" value="XM_044701816.1"/>
</dbReference>
<comment type="similarity">
    <text evidence="2 7">Belongs to the FPP/GGPP synthase family.</text>
</comment>
<dbReference type="VEuPathDB" id="AmoebaDB:NfTy_019240"/>
<keyword evidence="9" id="KW-1185">Reference proteome</keyword>
<accession>A0A6A5C9V1</accession>
<evidence type="ECO:0000256" key="3">
    <source>
        <dbReference type="ARBA" id="ARBA00022679"/>
    </source>
</evidence>
<dbReference type="InterPro" id="IPR000092">
    <property type="entry name" value="Polyprenyl_synt"/>
</dbReference>
<protein>
    <recommendedName>
        <fullName evidence="10">Solanesyl diphosphate synthase</fullName>
    </recommendedName>
</protein>
<dbReference type="SFLD" id="SFLDS00005">
    <property type="entry name" value="Isoprenoid_Synthase_Type_I"/>
    <property type="match status" value="1"/>
</dbReference>
<organism evidence="8 9">
    <name type="scientific">Naegleria fowleri</name>
    <name type="common">Brain eating amoeba</name>
    <dbReference type="NCBI Taxonomy" id="5763"/>
    <lineage>
        <taxon>Eukaryota</taxon>
        <taxon>Discoba</taxon>
        <taxon>Heterolobosea</taxon>
        <taxon>Tetramitia</taxon>
        <taxon>Eutetramitia</taxon>
        <taxon>Vahlkampfiidae</taxon>
        <taxon>Naegleria</taxon>
    </lineage>
</organism>
<name>A0A6A5C9V1_NAEFO</name>
<dbReference type="Gene3D" id="1.10.600.10">
    <property type="entry name" value="Farnesyl Diphosphate Synthase"/>
    <property type="match status" value="1"/>
</dbReference>
<evidence type="ECO:0000256" key="7">
    <source>
        <dbReference type="RuleBase" id="RU004466"/>
    </source>
</evidence>
<dbReference type="AlphaFoldDB" id="A0A6A5C9V1"/>
<evidence type="ECO:0008006" key="10">
    <source>
        <dbReference type="Google" id="ProtNLM"/>
    </source>
</evidence>
<keyword evidence="4" id="KW-0479">Metal-binding</keyword>
<dbReference type="GO" id="GO:0008299">
    <property type="term" value="P:isoprenoid biosynthetic process"/>
    <property type="evidence" value="ECO:0007669"/>
    <property type="project" value="UniProtKB-KW"/>
</dbReference>
<dbReference type="Proteomes" id="UP000444721">
    <property type="component" value="Unassembled WGS sequence"/>
</dbReference>
<dbReference type="GO" id="GO:0004659">
    <property type="term" value="F:prenyltransferase activity"/>
    <property type="evidence" value="ECO:0007669"/>
    <property type="project" value="InterPro"/>
</dbReference>
<comment type="cofactor">
    <cofactor evidence="1">
        <name>Mg(2+)</name>
        <dbReference type="ChEBI" id="CHEBI:18420"/>
    </cofactor>
</comment>
<dbReference type="PANTHER" id="PTHR12001:SF69">
    <property type="entry name" value="ALL TRANS-POLYPRENYL-DIPHOSPHATE SYNTHASE PDSS1"/>
    <property type="match status" value="1"/>
</dbReference>
<comment type="caution">
    <text evidence="8">The sequence shown here is derived from an EMBL/GenBank/DDBJ whole genome shotgun (WGS) entry which is preliminary data.</text>
</comment>
<evidence type="ECO:0000313" key="9">
    <source>
        <dbReference type="Proteomes" id="UP000444721"/>
    </source>
</evidence>
<dbReference type="GO" id="GO:1990234">
    <property type="term" value="C:transferase complex"/>
    <property type="evidence" value="ECO:0007669"/>
    <property type="project" value="TreeGrafter"/>
</dbReference>
<dbReference type="OrthoDB" id="9927103at2759"/>
<sequence length="489" mass="53856">MSNHISAKTSLLHLLRASSKRSNSNVVGESVLIQKPFYIGSTTRSYSRKLFPSPEYSDGFNFNPSSLSSSSSIISSSNALHQHAHNRNYGILSSLTSKVIPSLTNIKIPKLVSTENIDSIITSTDMIIDESVSKGSLAHIIQETIIKDREIAVKSDPTRTSQTISRQVEGDLKLIGEEILESVKSDHPVLDAAAKYFFNTPGKLFRPMLVLMTGRAVNEEQRLDVKDLEIIMKKQRKLAETTELIHVASLIHDDIVDDADTRRGIPALNKFIGNKVAVLAGDFLLARASINLARIGNIEAIDLISTVIEHLAYGEVLQMAGKGKRDFDYYMKTIFFKTSSLIANSCKASAVLSGTTNREFIEAAYTFGKHVGIAYQLTDDSLDFTQSQSTLGKPSQGADMKLGLTTCPILFATKAFPEEMAPIIERKFSGEGDIEKAMELVVKSNAVQSTKDLADTHTRMAYEAVMKFSPSPVRSVLLELLYKISLRNK</sequence>
<keyword evidence="5" id="KW-0460">Magnesium</keyword>
<evidence type="ECO:0000256" key="6">
    <source>
        <dbReference type="ARBA" id="ARBA00023229"/>
    </source>
</evidence>
<evidence type="ECO:0000256" key="1">
    <source>
        <dbReference type="ARBA" id="ARBA00001946"/>
    </source>
</evidence>
<dbReference type="VEuPathDB" id="AmoebaDB:FDP41_011410"/>
<dbReference type="VEuPathDB" id="AmoebaDB:NF0030040"/>
<gene>
    <name evidence="8" type="ORF">FDP41_011410</name>
</gene>
<evidence type="ECO:0000256" key="5">
    <source>
        <dbReference type="ARBA" id="ARBA00022842"/>
    </source>
</evidence>
<evidence type="ECO:0000256" key="2">
    <source>
        <dbReference type="ARBA" id="ARBA00006706"/>
    </source>
</evidence>
<keyword evidence="6" id="KW-0414">Isoprene biosynthesis</keyword>
<dbReference type="GeneID" id="68118625"/>
<reference evidence="8 9" key="1">
    <citation type="journal article" date="2019" name="Sci. Rep.">
        <title>Nanopore sequencing improves the draft genome of the human pathogenic amoeba Naegleria fowleri.</title>
        <authorList>
            <person name="Liechti N."/>
            <person name="Schurch N."/>
            <person name="Bruggmann R."/>
            <person name="Wittwer M."/>
        </authorList>
    </citation>
    <scope>NUCLEOTIDE SEQUENCE [LARGE SCALE GENOMIC DNA]</scope>
    <source>
        <strain evidence="8 9">ATCC 30894</strain>
    </source>
</reference>
<dbReference type="Pfam" id="PF00348">
    <property type="entry name" value="polyprenyl_synt"/>
    <property type="match status" value="1"/>
</dbReference>
<dbReference type="SUPFAM" id="SSF48576">
    <property type="entry name" value="Terpenoid synthases"/>
    <property type="match status" value="1"/>
</dbReference>
<proteinExistence type="inferred from homology"/>
<dbReference type="OMA" id="AFDYYLH"/>
<dbReference type="GO" id="GO:0046872">
    <property type="term" value="F:metal ion binding"/>
    <property type="evidence" value="ECO:0007669"/>
    <property type="project" value="UniProtKB-KW"/>
</dbReference>
<dbReference type="PANTHER" id="PTHR12001">
    <property type="entry name" value="GERANYLGERANYL PYROPHOSPHATE SYNTHASE"/>
    <property type="match status" value="1"/>
</dbReference>
<dbReference type="GO" id="GO:0006744">
    <property type="term" value="P:ubiquinone biosynthetic process"/>
    <property type="evidence" value="ECO:0007669"/>
    <property type="project" value="TreeGrafter"/>
</dbReference>
<dbReference type="CDD" id="cd00685">
    <property type="entry name" value="Trans_IPPS_HT"/>
    <property type="match status" value="1"/>
</dbReference>
<evidence type="ECO:0000313" key="8">
    <source>
        <dbReference type="EMBL" id="KAF0982480.1"/>
    </source>
</evidence>